<proteinExistence type="predicted"/>
<dbReference type="GeneID" id="63690045"/>
<dbReference type="OrthoDB" id="3257613at2759"/>
<evidence type="ECO:0000313" key="2">
    <source>
        <dbReference type="EMBL" id="EJU03302.1"/>
    </source>
</evidence>
<keyword evidence="3" id="KW-1185">Reference proteome</keyword>
<dbReference type="RefSeq" id="XP_040630196.1">
    <property type="nucleotide sequence ID" value="XM_040774983.1"/>
</dbReference>
<evidence type="ECO:0000313" key="3">
    <source>
        <dbReference type="Proteomes" id="UP000030653"/>
    </source>
</evidence>
<sequence length="242" mass="27220">CTWCGQPMQLTMRCRDCFQAPPLCVSCQVTSHVHNPFHWTEVWQGKFYACQSLCDLGLLICLGHNSVACPASLRPPSTLFVVIHANGIHNMLLGFCQCPRGPNHYIQLLCANLFPVTFDNPKMAFSYTVMKDFHLHMLCSKKSAYDYYAKLVRQTSDIVLASTNDHYQELLHASQIWMDLKASQCCGEAHDVNNNLPPFAASRICSPLCPACPQLSINISKEELAQADLDKLCILSESLFWM</sequence>
<feature type="domain" description="CxC2-like cysteine cluster KDZ transposase-associated" evidence="1">
    <location>
        <begin position="53"/>
        <end position="156"/>
    </location>
</feature>
<dbReference type="InterPro" id="IPR041457">
    <property type="entry name" value="CxC2_KDZ-assoc"/>
</dbReference>
<name>M5GB89_DACPD</name>
<organism evidence="2 3">
    <name type="scientific">Dacryopinax primogenitus (strain DJM 731)</name>
    <name type="common">Brown rot fungus</name>
    <dbReference type="NCBI Taxonomy" id="1858805"/>
    <lineage>
        <taxon>Eukaryota</taxon>
        <taxon>Fungi</taxon>
        <taxon>Dikarya</taxon>
        <taxon>Basidiomycota</taxon>
        <taxon>Agaricomycotina</taxon>
        <taxon>Dacrymycetes</taxon>
        <taxon>Dacrymycetales</taxon>
        <taxon>Dacrymycetaceae</taxon>
        <taxon>Dacryopinax</taxon>
    </lineage>
</organism>
<dbReference type="OMA" id="MIESHCH"/>
<feature type="non-terminal residue" evidence="2">
    <location>
        <position position="1"/>
    </location>
</feature>
<accession>M5GB89</accession>
<dbReference type="AlphaFoldDB" id="M5GB89"/>
<dbReference type="EMBL" id="JH795860">
    <property type="protein sequence ID" value="EJU03302.1"/>
    <property type="molecule type" value="Genomic_DNA"/>
</dbReference>
<dbReference type="Proteomes" id="UP000030653">
    <property type="component" value="Unassembled WGS sequence"/>
</dbReference>
<dbReference type="Pfam" id="PF18803">
    <property type="entry name" value="CxC2"/>
    <property type="match status" value="1"/>
</dbReference>
<protein>
    <recommendedName>
        <fullName evidence="1">CxC2-like cysteine cluster KDZ transposase-associated domain-containing protein</fullName>
    </recommendedName>
</protein>
<dbReference type="HOGENOM" id="CLU_003703_1_0_1"/>
<reference evidence="2 3" key="1">
    <citation type="journal article" date="2012" name="Science">
        <title>The Paleozoic origin of enzymatic lignin decomposition reconstructed from 31 fungal genomes.</title>
        <authorList>
            <person name="Floudas D."/>
            <person name="Binder M."/>
            <person name="Riley R."/>
            <person name="Barry K."/>
            <person name="Blanchette R.A."/>
            <person name="Henrissat B."/>
            <person name="Martinez A.T."/>
            <person name="Otillar R."/>
            <person name="Spatafora J.W."/>
            <person name="Yadav J.S."/>
            <person name="Aerts A."/>
            <person name="Benoit I."/>
            <person name="Boyd A."/>
            <person name="Carlson A."/>
            <person name="Copeland A."/>
            <person name="Coutinho P.M."/>
            <person name="de Vries R.P."/>
            <person name="Ferreira P."/>
            <person name="Findley K."/>
            <person name="Foster B."/>
            <person name="Gaskell J."/>
            <person name="Glotzer D."/>
            <person name="Gorecki P."/>
            <person name="Heitman J."/>
            <person name="Hesse C."/>
            <person name="Hori C."/>
            <person name="Igarashi K."/>
            <person name="Jurgens J.A."/>
            <person name="Kallen N."/>
            <person name="Kersten P."/>
            <person name="Kohler A."/>
            <person name="Kuees U."/>
            <person name="Kumar T.K.A."/>
            <person name="Kuo A."/>
            <person name="LaButti K."/>
            <person name="Larrondo L.F."/>
            <person name="Lindquist E."/>
            <person name="Ling A."/>
            <person name="Lombard V."/>
            <person name="Lucas S."/>
            <person name="Lundell T."/>
            <person name="Martin R."/>
            <person name="McLaughlin D.J."/>
            <person name="Morgenstern I."/>
            <person name="Morin E."/>
            <person name="Murat C."/>
            <person name="Nagy L.G."/>
            <person name="Nolan M."/>
            <person name="Ohm R.A."/>
            <person name="Patyshakuliyeva A."/>
            <person name="Rokas A."/>
            <person name="Ruiz-Duenas F.J."/>
            <person name="Sabat G."/>
            <person name="Salamov A."/>
            <person name="Samejima M."/>
            <person name="Schmutz J."/>
            <person name="Slot J.C."/>
            <person name="St John F."/>
            <person name="Stenlid J."/>
            <person name="Sun H."/>
            <person name="Sun S."/>
            <person name="Syed K."/>
            <person name="Tsang A."/>
            <person name="Wiebenga A."/>
            <person name="Young D."/>
            <person name="Pisabarro A."/>
            <person name="Eastwood D.C."/>
            <person name="Martin F."/>
            <person name="Cullen D."/>
            <person name="Grigoriev I.V."/>
            <person name="Hibbett D.S."/>
        </authorList>
    </citation>
    <scope>NUCLEOTIDE SEQUENCE [LARGE SCALE GENOMIC DNA]</scope>
    <source>
        <strain evidence="2 3">DJM-731 SS1</strain>
    </source>
</reference>
<gene>
    <name evidence="2" type="ORF">DACRYDRAFT_50281</name>
</gene>
<dbReference type="STRING" id="1858805.M5GB89"/>
<evidence type="ECO:0000259" key="1">
    <source>
        <dbReference type="Pfam" id="PF18803"/>
    </source>
</evidence>